<organism evidence="1 2">
    <name type="scientific">Streptomyces actuosus</name>
    <dbReference type="NCBI Taxonomy" id="1885"/>
    <lineage>
        <taxon>Bacteria</taxon>
        <taxon>Bacillati</taxon>
        <taxon>Actinomycetota</taxon>
        <taxon>Actinomycetes</taxon>
        <taxon>Kitasatosporales</taxon>
        <taxon>Streptomycetaceae</taxon>
        <taxon>Streptomyces</taxon>
    </lineage>
</organism>
<dbReference type="KEGG" id="sact:DMT42_17380"/>
<dbReference type="EMBL" id="CP029788">
    <property type="protein sequence ID" value="AWT43913.1"/>
    <property type="molecule type" value="Genomic_DNA"/>
</dbReference>
<reference evidence="1 2" key="1">
    <citation type="submission" date="2018-06" db="EMBL/GenBank/DDBJ databases">
        <title>The complete genome sequence of a nosiheptide producer Streptomyces actuosus ATCC 25421: deducing the ability of producing a new class III lantibiotics.</title>
        <authorList>
            <person name="Liu W."/>
            <person name="Sun F."/>
            <person name="Hu Y."/>
        </authorList>
    </citation>
    <scope>NUCLEOTIDE SEQUENCE [LARGE SCALE GENOMIC DNA]</scope>
    <source>
        <strain evidence="1 2">ATCC 25421</strain>
    </source>
</reference>
<evidence type="ECO:0008006" key="3">
    <source>
        <dbReference type="Google" id="ProtNLM"/>
    </source>
</evidence>
<keyword evidence="2" id="KW-1185">Reference proteome</keyword>
<proteinExistence type="predicted"/>
<dbReference type="Proteomes" id="UP000247634">
    <property type="component" value="Chromosome"/>
</dbReference>
<evidence type="ECO:0000313" key="1">
    <source>
        <dbReference type="EMBL" id="AWT43913.1"/>
    </source>
</evidence>
<dbReference type="RefSeq" id="WP_110628825.1">
    <property type="nucleotide sequence ID" value="NZ_CP029788.1"/>
</dbReference>
<evidence type="ECO:0000313" key="2">
    <source>
        <dbReference type="Proteomes" id="UP000247634"/>
    </source>
</evidence>
<protein>
    <recommendedName>
        <fullName evidence="3">DUF1877 domain-containing protein</fullName>
    </recommendedName>
</protein>
<name>A0A2U9P345_STRAS</name>
<accession>A0A2U9P345</accession>
<sequence>MGNLYAYFSAPGDDTALTAHGLDGGPEAAGFPTLLVKGVDPYVQLGAAESLLTEVPYDDIVERPRFNDLLSSPEADSRWLLTLTDELRDALATAPPERLRQTAPHWARIEEFGGEADPEDLAVFLTNLAALATGARKAGDHLYCLVTL</sequence>
<dbReference type="AlphaFoldDB" id="A0A2U9P345"/>
<gene>
    <name evidence="1" type="ORF">DMT42_17380</name>
</gene>
<dbReference type="OrthoDB" id="3537879at2"/>